<accession>A0A812P895</accession>
<name>A0A812P895_9DINO</name>
<feature type="region of interest" description="Disordered" evidence="1">
    <location>
        <begin position="112"/>
        <end position="188"/>
    </location>
</feature>
<feature type="non-terminal residue" evidence="2">
    <location>
        <position position="201"/>
    </location>
</feature>
<gene>
    <name evidence="2" type="ORF">SNEC2469_LOCUS9231</name>
</gene>
<sequence>DSFNQRMEFVISSTKEGKVIINSGFYTEATMKSELNFSKERIAAVVKYCTKTRARKKELTRKDKYQSHIREYWVDVSTVGSLSNTHREQFNHCIEILDPDCSLPVPLLESSPKPCYDADSDQEDADSSSDEECQDQTPSTSKAKQNKKKKTKKSKSNKSTPSPKTRSEKSRDVLRRAERKKRENKEEEIERALEAYWGGGG</sequence>
<proteinExistence type="predicted"/>
<reference evidence="2" key="1">
    <citation type="submission" date="2021-02" db="EMBL/GenBank/DDBJ databases">
        <authorList>
            <person name="Dougan E. K."/>
            <person name="Rhodes N."/>
            <person name="Thang M."/>
            <person name="Chan C."/>
        </authorList>
    </citation>
    <scope>NUCLEOTIDE SEQUENCE</scope>
</reference>
<dbReference type="AlphaFoldDB" id="A0A812P895"/>
<protein>
    <submittedName>
        <fullName evidence="2">Uncharacterized protein</fullName>
    </submittedName>
</protein>
<evidence type="ECO:0000313" key="2">
    <source>
        <dbReference type="EMBL" id="CAE7354165.1"/>
    </source>
</evidence>
<evidence type="ECO:0000313" key="3">
    <source>
        <dbReference type="Proteomes" id="UP000601435"/>
    </source>
</evidence>
<dbReference type="EMBL" id="CAJNJA010014979">
    <property type="protein sequence ID" value="CAE7354165.1"/>
    <property type="molecule type" value="Genomic_DNA"/>
</dbReference>
<evidence type="ECO:0000256" key="1">
    <source>
        <dbReference type="SAM" id="MobiDB-lite"/>
    </source>
</evidence>
<feature type="compositionally biased region" description="Basic residues" evidence="1">
    <location>
        <begin position="144"/>
        <end position="156"/>
    </location>
</feature>
<feature type="compositionally biased region" description="Basic and acidic residues" evidence="1">
    <location>
        <begin position="165"/>
        <end position="188"/>
    </location>
</feature>
<comment type="caution">
    <text evidence="2">The sequence shown here is derived from an EMBL/GenBank/DDBJ whole genome shotgun (WGS) entry which is preliminary data.</text>
</comment>
<organism evidence="2 3">
    <name type="scientific">Symbiodinium necroappetens</name>
    <dbReference type="NCBI Taxonomy" id="1628268"/>
    <lineage>
        <taxon>Eukaryota</taxon>
        <taxon>Sar</taxon>
        <taxon>Alveolata</taxon>
        <taxon>Dinophyceae</taxon>
        <taxon>Suessiales</taxon>
        <taxon>Symbiodiniaceae</taxon>
        <taxon>Symbiodinium</taxon>
    </lineage>
</organism>
<dbReference type="OrthoDB" id="10540709at2759"/>
<feature type="compositionally biased region" description="Acidic residues" evidence="1">
    <location>
        <begin position="118"/>
        <end position="134"/>
    </location>
</feature>
<keyword evidence="3" id="KW-1185">Reference proteome</keyword>
<dbReference type="Proteomes" id="UP000601435">
    <property type="component" value="Unassembled WGS sequence"/>
</dbReference>